<sequence length="117" mass="13737">MIYALFKLVYDVFEYLIGRPRKSDEPYASRFSGEWVKRNKNGAEHWEWVEKTRSIRPLYVSVFNMADDYIIKVGYNRRGAAIETHECKDSKEAKIAVDLLTAYYKPLGNVFTSEELE</sequence>
<proteinExistence type="predicted"/>
<accession>A0A217EQT2</accession>
<gene>
    <name evidence="1" type="ORF">Goe2_c17700</name>
</gene>
<evidence type="ECO:0000313" key="1">
    <source>
        <dbReference type="EMBL" id="APZ82413.1"/>
    </source>
</evidence>
<name>A0A217EQT2_9CAUD</name>
<dbReference type="EMBL" id="KY368639">
    <property type="protein sequence ID" value="APZ82413.1"/>
    <property type="molecule type" value="Genomic_DNA"/>
</dbReference>
<dbReference type="Proteomes" id="UP000224660">
    <property type="component" value="Segment"/>
</dbReference>
<organism evidence="1 2">
    <name type="scientific">Bacillus phage vB_BsuM-Goe2</name>
    <dbReference type="NCBI Taxonomy" id="1933062"/>
    <lineage>
        <taxon>Viruses</taxon>
        <taxon>Duplodnaviria</taxon>
        <taxon>Heunggongvirae</taxon>
        <taxon>Uroviricota</taxon>
        <taxon>Caudoviricetes</taxon>
        <taxon>Herelleviridae</taxon>
        <taxon>Spounavirinae</taxon>
        <taxon>Okubovirus</taxon>
        <taxon>Okubovirus camphawk</taxon>
    </lineage>
</organism>
<reference evidence="1 2" key="1">
    <citation type="journal article" date="2017" name="Viruses">
        <title>Characterization of Bacillus subtilis Viruses vB_BsuM-Goe2 and vB_BsuM-Goe3.</title>
        <authorList>
            <person name="Willms I.M."/>
            <person name="Hoppert M."/>
            <person name="Hertel R."/>
        </authorList>
    </citation>
    <scope>NUCLEOTIDE SEQUENCE [LARGE SCALE GENOMIC DNA]</scope>
</reference>
<evidence type="ECO:0000313" key="2">
    <source>
        <dbReference type="Proteomes" id="UP000224660"/>
    </source>
</evidence>
<protein>
    <submittedName>
        <fullName evidence="1">Uncharacterized protein</fullName>
    </submittedName>
</protein>